<dbReference type="AlphaFoldDB" id="A0A9W9TPS8"/>
<dbReference type="RefSeq" id="XP_056501328.1">
    <property type="nucleotide sequence ID" value="XM_056644514.1"/>
</dbReference>
<name>A0A9W9TPS8_PENCI</name>
<accession>A0A9W9TPS8</accession>
<comment type="caution">
    <text evidence="2">The sequence shown here is derived from an EMBL/GenBank/DDBJ whole genome shotgun (WGS) entry which is preliminary data.</text>
</comment>
<protein>
    <submittedName>
        <fullName evidence="2">Uncharacterized protein</fullName>
    </submittedName>
</protein>
<dbReference type="Proteomes" id="UP001147733">
    <property type="component" value="Unassembled WGS sequence"/>
</dbReference>
<evidence type="ECO:0000313" key="2">
    <source>
        <dbReference type="EMBL" id="KAJ5233828.1"/>
    </source>
</evidence>
<dbReference type="OrthoDB" id="4223058at2759"/>
<evidence type="ECO:0000256" key="1">
    <source>
        <dbReference type="SAM" id="MobiDB-lite"/>
    </source>
</evidence>
<reference evidence="2" key="1">
    <citation type="submission" date="2022-11" db="EMBL/GenBank/DDBJ databases">
        <authorList>
            <person name="Petersen C."/>
        </authorList>
    </citation>
    <scope>NUCLEOTIDE SEQUENCE</scope>
    <source>
        <strain evidence="2">IBT 23319</strain>
    </source>
</reference>
<dbReference type="EMBL" id="JAPQKT010000004">
    <property type="protein sequence ID" value="KAJ5233828.1"/>
    <property type="molecule type" value="Genomic_DNA"/>
</dbReference>
<gene>
    <name evidence="2" type="ORF">N7469_005594</name>
</gene>
<keyword evidence="3" id="KW-1185">Reference proteome</keyword>
<reference evidence="2" key="2">
    <citation type="journal article" date="2023" name="IMA Fungus">
        <title>Comparative genomic study of the Penicillium genus elucidates a diverse pangenome and 15 lateral gene transfer events.</title>
        <authorList>
            <person name="Petersen C."/>
            <person name="Sorensen T."/>
            <person name="Nielsen M.R."/>
            <person name="Sondergaard T.E."/>
            <person name="Sorensen J.L."/>
            <person name="Fitzpatrick D.A."/>
            <person name="Frisvad J.C."/>
            <person name="Nielsen K.L."/>
        </authorList>
    </citation>
    <scope>NUCLEOTIDE SEQUENCE</scope>
    <source>
        <strain evidence="2">IBT 23319</strain>
    </source>
</reference>
<feature type="region of interest" description="Disordered" evidence="1">
    <location>
        <begin position="66"/>
        <end position="88"/>
    </location>
</feature>
<sequence length="294" mass="33060">MKLLLIFWATSALALPIQFSFTSDTPTIRLKSSETFKSAPATIAVNGQQSSQPTSRRYVERLRLWQPSLTKEPSPDAKSPAESESSADEAYLYGRKYGALLGNPSKSTQGEQQHQASPSSSSQRYGTFLDKASKFAELHGQRTSSAQSIQSKLDSEPDTSLGRLYGTFLGGMNGLMPSEKHPSTPTKPLKKGPCNHSHHIIAYLKKTDLVDVLENHGPECVALAIFVLFPLAYLVLELIERSLNYCTREEFPRRGRDRVRLTGPERQLRAWSDQQREMILDEKSWWQARRMRSS</sequence>
<feature type="region of interest" description="Disordered" evidence="1">
    <location>
        <begin position="102"/>
        <end position="125"/>
    </location>
</feature>
<dbReference type="GeneID" id="81383681"/>
<proteinExistence type="predicted"/>
<feature type="compositionally biased region" description="Low complexity" evidence="1">
    <location>
        <begin position="112"/>
        <end position="123"/>
    </location>
</feature>
<organism evidence="2 3">
    <name type="scientific">Penicillium citrinum</name>
    <dbReference type="NCBI Taxonomy" id="5077"/>
    <lineage>
        <taxon>Eukaryota</taxon>
        <taxon>Fungi</taxon>
        <taxon>Dikarya</taxon>
        <taxon>Ascomycota</taxon>
        <taxon>Pezizomycotina</taxon>
        <taxon>Eurotiomycetes</taxon>
        <taxon>Eurotiomycetidae</taxon>
        <taxon>Eurotiales</taxon>
        <taxon>Aspergillaceae</taxon>
        <taxon>Penicillium</taxon>
    </lineage>
</organism>
<evidence type="ECO:0000313" key="3">
    <source>
        <dbReference type="Proteomes" id="UP001147733"/>
    </source>
</evidence>